<dbReference type="GO" id="GO:0004252">
    <property type="term" value="F:serine-type endopeptidase activity"/>
    <property type="evidence" value="ECO:0007669"/>
    <property type="project" value="InterPro"/>
</dbReference>
<keyword evidence="2" id="KW-0378">Hydrolase</keyword>
<dbReference type="NCBIfam" id="TIGR02227">
    <property type="entry name" value="sigpep_I_bact"/>
    <property type="match status" value="1"/>
</dbReference>
<dbReference type="SUPFAM" id="SSF51306">
    <property type="entry name" value="LexA/Signal peptidase"/>
    <property type="match status" value="1"/>
</dbReference>
<dbReference type="InterPro" id="IPR019533">
    <property type="entry name" value="Peptidase_S26"/>
</dbReference>
<keyword evidence="2" id="KW-0645">Protease</keyword>
<reference evidence="4" key="2">
    <citation type="submission" date="2020-09" db="EMBL/GenBank/DDBJ databases">
        <authorList>
            <person name="Sun Q."/>
            <person name="Zhou Y."/>
        </authorList>
    </citation>
    <scope>NUCLEOTIDE SEQUENCE</scope>
    <source>
        <strain evidence="4">CGMCC 1.15758</strain>
    </source>
</reference>
<dbReference type="PRINTS" id="PR00727">
    <property type="entry name" value="LEADERPTASE"/>
</dbReference>
<name>A0A8J3E993_9GAMM</name>
<feature type="domain" description="Peptidase S26" evidence="3">
    <location>
        <begin position="11"/>
        <end position="164"/>
    </location>
</feature>
<comment type="caution">
    <text evidence="4">The sequence shown here is derived from an EMBL/GenBank/DDBJ whole genome shotgun (WGS) entry which is preliminary data.</text>
</comment>
<dbReference type="GO" id="GO:0009003">
    <property type="term" value="F:signal peptidase activity"/>
    <property type="evidence" value="ECO:0007669"/>
    <property type="project" value="UniProtKB-EC"/>
</dbReference>
<dbReference type="GO" id="GO:0016020">
    <property type="term" value="C:membrane"/>
    <property type="evidence" value="ECO:0007669"/>
    <property type="project" value="UniProtKB-SubCell"/>
</dbReference>
<reference evidence="4" key="1">
    <citation type="journal article" date="2014" name="Int. J. Syst. Evol. Microbiol.">
        <title>Complete genome sequence of Corynebacterium casei LMG S-19264T (=DSM 44701T), isolated from a smear-ripened cheese.</title>
        <authorList>
            <consortium name="US DOE Joint Genome Institute (JGI-PGF)"/>
            <person name="Walter F."/>
            <person name="Albersmeier A."/>
            <person name="Kalinowski J."/>
            <person name="Ruckert C."/>
        </authorList>
    </citation>
    <scope>NUCLEOTIDE SEQUENCE</scope>
    <source>
        <strain evidence="4">CGMCC 1.15758</strain>
    </source>
</reference>
<comment type="similarity">
    <text evidence="2">Belongs to the peptidase S26 family.</text>
</comment>
<dbReference type="CDD" id="cd06530">
    <property type="entry name" value="S26_SPase_I"/>
    <property type="match status" value="1"/>
</dbReference>
<organism evidence="4 5">
    <name type="scientific">Cysteiniphilum litorale</name>
    <dbReference type="NCBI Taxonomy" id="2056700"/>
    <lineage>
        <taxon>Bacteria</taxon>
        <taxon>Pseudomonadati</taxon>
        <taxon>Pseudomonadota</taxon>
        <taxon>Gammaproteobacteria</taxon>
        <taxon>Thiotrichales</taxon>
        <taxon>Fastidiosibacteraceae</taxon>
        <taxon>Cysteiniphilum</taxon>
    </lineage>
</organism>
<evidence type="ECO:0000313" key="5">
    <source>
        <dbReference type="Proteomes" id="UP000636949"/>
    </source>
</evidence>
<gene>
    <name evidence="4" type="ORF">GCM10010995_16260</name>
</gene>
<sequence>MARLTFLYKILAVLAIFYALLWLLKALHIGFIQQLTPSMPEGWYFTYPVSGYHKGDNVVFTPNAQTEDYILAREWLPKDVPLLKKIVGVPGDFLCTKAQNVYINEQWIGKIYQTDGKGNTLPVFDFCGKIPKDNYFMQGVANPHSFDSRYYGLVNKSQIMSKAVKL</sequence>
<dbReference type="RefSeq" id="WP_117002866.1">
    <property type="nucleotide sequence ID" value="NZ_BMJS01000017.1"/>
</dbReference>
<evidence type="ECO:0000256" key="1">
    <source>
        <dbReference type="ARBA" id="ARBA00019232"/>
    </source>
</evidence>
<accession>A0A8J3E993</accession>
<dbReference type="GO" id="GO:0006465">
    <property type="term" value="P:signal peptide processing"/>
    <property type="evidence" value="ECO:0007669"/>
    <property type="project" value="InterPro"/>
</dbReference>
<dbReference type="Gene3D" id="2.10.109.10">
    <property type="entry name" value="Umud Fragment, subunit A"/>
    <property type="match status" value="1"/>
</dbReference>
<dbReference type="Pfam" id="PF10502">
    <property type="entry name" value="Peptidase_S26"/>
    <property type="match status" value="1"/>
</dbReference>
<dbReference type="AlphaFoldDB" id="A0A8J3E993"/>
<dbReference type="EMBL" id="BMJS01000017">
    <property type="protein sequence ID" value="GGF99699.1"/>
    <property type="molecule type" value="Genomic_DNA"/>
</dbReference>
<dbReference type="EC" id="3.4.21.89" evidence="2"/>
<keyword evidence="5" id="KW-1185">Reference proteome</keyword>
<dbReference type="InterPro" id="IPR000223">
    <property type="entry name" value="Pept_S26A_signal_pept_1"/>
</dbReference>
<comment type="catalytic activity">
    <reaction evidence="2">
        <text>Cleavage of hydrophobic, N-terminal signal or leader sequences from secreted and periplasmic proteins.</text>
        <dbReference type="EC" id="3.4.21.89"/>
    </reaction>
</comment>
<dbReference type="OrthoDB" id="5360818at2"/>
<evidence type="ECO:0000313" key="4">
    <source>
        <dbReference type="EMBL" id="GGF99699.1"/>
    </source>
</evidence>
<protein>
    <recommendedName>
        <fullName evidence="1 2">Signal peptidase I</fullName>
        <ecNumber evidence="2">3.4.21.89</ecNumber>
    </recommendedName>
</protein>
<evidence type="ECO:0000256" key="2">
    <source>
        <dbReference type="RuleBase" id="RU362042"/>
    </source>
</evidence>
<proteinExistence type="inferred from homology"/>
<evidence type="ECO:0000259" key="3">
    <source>
        <dbReference type="Pfam" id="PF10502"/>
    </source>
</evidence>
<dbReference type="InterPro" id="IPR036286">
    <property type="entry name" value="LexA/Signal_pep-like_sf"/>
</dbReference>
<comment type="subcellular location">
    <subcellularLocation>
        <location evidence="2">Membrane</location>
        <topology evidence="2">Multi-pass membrane protein</topology>
    </subcellularLocation>
</comment>
<dbReference type="Proteomes" id="UP000636949">
    <property type="component" value="Unassembled WGS sequence"/>
</dbReference>